<feature type="domain" description="BHLH" evidence="7">
    <location>
        <begin position="263"/>
        <end position="312"/>
    </location>
</feature>
<dbReference type="GO" id="GO:0003700">
    <property type="term" value="F:DNA-binding transcription factor activity"/>
    <property type="evidence" value="ECO:0007669"/>
    <property type="project" value="InterPro"/>
</dbReference>
<dbReference type="InterPro" id="IPR011598">
    <property type="entry name" value="bHLH_dom"/>
</dbReference>
<dbReference type="EMBL" id="JAYMYS010000005">
    <property type="protein sequence ID" value="KAK7390974.1"/>
    <property type="molecule type" value="Genomic_DNA"/>
</dbReference>
<dbReference type="PANTHER" id="PTHR45914:SF60">
    <property type="entry name" value="TRANSCRIPTION FACTOR RSL2-LIKE"/>
    <property type="match status" value="1"/>
</dbReference>
<comment type="subcellular location">
    <subcellularLocation>
        <location evidence="1">Nucleus</location>
    </subcellularLocation>
</comment>
<accession>A0AAN9S8W1</accession>
<keyword evidence="4" id="KW-0804">Transcription</keyword>
<dbReference type="PANTHER" id="PTHR45914">
    <property type="entry name" value="TRANSCRIPTION FACTOR HEC3-RELATED"/>
    <property type="match status" value="1"/>
</dbReference>
<evidence type="ECO:0000256" key="1">
    <source>
        <dbReference type="ARBA" id="ARBA00004123"/>
    </source>
</evidence>
<gene>
    <name evidence="8" type="ORF">VNO78_19229</name>
</gene>
<dbReference type="GO" id="GO:0005634">
    <property type="term" value="C:nucleus"/>
    <property type="evidence" value="ECO:0007669"/>
    <property type="project" value="UniProtKB-SubCell"/>
</dbReference>
<dbReference type="Gene3D" id="4.10.280.10">
    <property type="entry name" value="Helix-loop-helix DNA-binding domain"/>
    <property type="match status" value="1"/>
</dbReference>
<dbReference type="SMART" id="SM00353">
    <property type="entry name" value="HLH"/>
    <property type="match status" value="1"/>
</dbReference>
<evidence type="ECO:0000313" key="9">
    <source>
        <dbReference type="Proteomes" id="UP001386955"/>
    </source>
</evidence>
<evidence type="ECO:0000256" key="3">
    <source>
        <dbReference type="ARBA" id="ARBA00023125"/>
    </source>
</evidence>
<protein>
    <recommendedName>
        <fullName evidence="7">BHLH domain-containing protein</fullName>
    </recommendedName>
</protein>
<dbReference type="GO" id="GO:0046983">
    <property type="term" value="F:protein dimerization activity"/>
    <property type="evidence" value="ECO:0007669"/>
    <property type="project" value="InterPro"/>
</dbReference>
<organism evidence="8 9">
    <name type="scientific">Psophocarpus tetragonolobus</name>
    <name type="common">Winged bean</name>
    <name type="synonym">Dolichos tetragonolobus</name>
    <dbReference type="NCBI Taxonomy" id="3891"/>
    <lineage>
        <taxon>Eukaryota</taxon>
        <taxon>Viridiplantae</taxon>
        <taxon>Streptophyta</taxon>
        <taxon>Embryophyta</taxon>
        <taxon>Tracheophyta</taxon>
        <taxon>Spermatophyta</taxon>
        <taxon>Magnoliopsida</taxon>
        <taxon>eudicotyledons</taxon>
        <taxon>Gunneridae</taxon>
        <taxon>Pentapetalae</taxon>
        <taxon>rosids</taxon>
        <taxon>fabids</taxon>
        <taxon>Fabales</taxon>
        <taxon>Fabaceae</taxon>
        <taxon>Papilionoideae</taxon>
        <taxon>50 kb inversion clade</taxon>
        <taxon>NPAAA clade</taxon>
        <taxon>indigoferoid/millettioid clade</taxon>
        <taxon>Phaseoleae</taxon>
        <taxon>Psophocarpus</taxon>
    </lineage>
</organism>
<dbReference type="GO" id="GO:0048766">
    <property type="term" value="P:root hair initiation"/>
    <property type="evidence" value="ECO:0007669"/>
    <property type="project" value="UniProtKB-ARBA"/>
</dbReference>
<dbReference type="Proteomes" id="UP001386955">
    <property type="component" value="Unassembled WGS sequence"/>
</dbReference>
<keyword evidence="3" id="KW-0238">DNA-binding</keyword>
<dbReference type="FunFam" id="4.10.280.10:FF:000022">
    <property type="entry name" value="Basic helix-loop-helix transcription factor"/>
    <property type="match status" value="1"/>
</dbReference>
<dbReference type="InterPro" id="IPR036638">
    <property type="entry name" value="HLH_DNA-bd_sf"/>
</dbReference>
<keyword evidence="9" id="KW-1185">Reference proteome</keyword>
<dbReference type="InterPro" id="IPR045843">
    <property type="entry name" value="IND-like"/>
</dbReference>
<dbReference type="SUPFAM" id="SSF47459">
    <property type="entry name" value="HLH, helix-loop-helix DNA-binding domain"/>
    <property type="match status" value="1"/>
</dbReference>
<reference evidence="8 9" key="1">
    <citation type="submission" date="2024-01" db="EMBL/GenBank/DDBJ databases">
        <title>The genomes of 5 underutilized Papilionoideae crops provide insights into root nodulation and disease resistanc.</title>
        <authorList>
            <person name="Jiang F."/>
        </authorList>
    </citation>
    <scope>NUCLEOTIDE SEQUENCE [LARGE SCALE GENOMIC DNA]</scope>
    <source>
        <strain evidence="8">DUOXIRENSHENG_FW03</strain>
        <tissue evidence="8">Leaves</tissue>
    </source>
</reference>
<dbReference type="GO" id="GO:0003677">
    <property type="term" value="F:DNA binding"/>
    <property type="evidence" value="ECO:0007669"/>
    <property type="project" value="UniProtKB-KW"/>
</dbReference>
<keyword evidence="5" id="KW-0539">Nucleus</keyword>
<dbReference type="Pfam" id="PF00010">
    <property type="entry name" value="HLH"/>
    <property type="match status" value="1"/>
</dbReference>
<evidence type="ECO:0000256" key="6">
    <source>
        <dbReference type="SAM" id="MobiDB-lite"/>
    </source>
</evidence>
<feature type="region of interest" description="Disordered" evidence="6">
    <location>
        <begin position="234"/>
        <end position="273"/>
    </location>
</feature>
<sequence length="349" mass="38582">MEPVQLISEEWGSLCGLHTTEEADFMAQLFGGNYSVTEKHCGNTSFAFWPDHESTIMTMTGTTSNSFFPSNVTDNFLSYSQGSSSSTDSVDNIFCTTSSGTNSCDPATNFDSPSMVFCLGDAKSSPHSFPWNDYLSQQINDNADEESSLDLVAFADNNLQARREYEMMVSESVQEDTSRNLENPTKRFKSSIEVSKTLSNAKSRKNPKSGSTSNYGDDRSLSLQRHSCFSQCDSNASLEPSGGASKDPAVPNLFRKSRATTGPATDPQSLYARKRRERINERLRILQNLVPNGTKVDISTMLEEAVQYVKFLQLQIKLLSSDDMWMYAPIAYNGINIGLDIGIPPTKGR</sequence>
<evidence type="ECO:0000256" key="2">
    <source>
        <dbReference type="ARBA" id="ARBA00023015"/>
    </source>
</evidence>
<dbReference type="CDD" id="cd11454">
    <property type="entry name" value="bHLH_AtIND_like"/>
    <property type="match status" value="1"/>
</dbReference>
<keyword evidence="2" id="KW-0805">Transcription regulation</keyword>
<dbReference type="AlphaFoldDB" id="A0AAN9S8W1"/>
<evidence type="ECO:0000256" key="5">
    <source>
        <dbReference type="ARBA" id="ARBA00023242"/>
    </source>
</evidence>
<proteinExistence type="predicted"/>
<dbReference type="PROSITE" id="PS50888">
    <property type="entry name" value="BHLH"/>
    <property type="match status" value="1"/>
</dbReference>
<evidence type="ECO:0000259" key="7">
    <source>
        <dbReference type="PROSITE" id="PS50888"/>
    </source>
</evidence>
<evidence type="ECO:0000256" key="4">
    <source>
        <dbReference type="ARBA" id="ARBA00023163"/>
    </source>
</evidence>
<feature type="compositionally biased region" description="Polar residues" evidence="6">
    <location>
        <begin position="192"/>
        <end position="201"/>
    </location>
</feature>
<comment type="caution">
    <text evidence="8">The sequence shown here is derived from an EMBL/GenBank/DDBJ whole genome shotgun (WGS) entry which is preliminary data.</text>
</comment>
<feature type="region of interest" description="Disordered" evidence="6">
    <location>
        <begin position="170"/>
        <end position="219"/>
    </location>
</feature>
<feature type="compositionally biased region" description="Polar residues" evidence="6">
    <location>
        <begin position="259"/>
        <end position="268"/>
    </location>
</feature>
<evidence type="ECO:0000313" key="8">
    <source>
        <dbReference type="EMBL" id="KAK7390974.1"/>
    </source>
</evidence>
<name>A0AAN9S8W1_PSOTE</name>
<feature type="compositionally biased region" description="Polar residues" evidence="6">
    <location>
        <begin position="208"/>
        <end position="219"/>
    </location>
</feature>